<accession>A3IJA9</accession>
<dbReference type="AlphaFoldDB" id="A3IJA9"/>
<sequence>MIAIKMDIITSSFTVRLNHILQERVKVF</sequence>
<evidence type="ECO:0000313" key="2">
    <source>
        <dbReference type="Proteomes" id="UP000003781"/>
    </source>
</evidence>
<name>A3IJA9_9CHRO</name>
<comment type="caution">
    <text evidence="1">The sequence shown here is derived from an EMBL/GenBank/DDBJ whole genome shotgun (WGS) entry which is preliminary data.</text>
</comment>
<proteinExistence type="predicted"/>
<dbReference type="Proteomes" id="UP000003781">
    <property type="component" value="Unassembled WGS sequence"/>
</dbReference>
<evidence type="ECO:0000313" key="1">
    <source>
        <dbReference type="EMBL" id="EAZ93891.1"/>
    </source>
</evidence>
<keyword evidence="2" id="KW-1185">Reference proteome</keyword>
<gene>
    <name evidence="1" type="ORF">CY0110_18887</name>
</gene>
<reference evidence="1 2" key="1">
    <citation type="submission" date="2007-03" db="EMBL/GenBank/DDBJ databases">
        <authorList>
            <person name="Stal L."/>
            <person name="Ferriera S."/>
            <person name="Johnson J."/>
            <person name="Kravitz S."/>
            <person name="Beeson K."/>
            <person name="Sutton G."/>
            <person name="Rogers Y.-H."/>
            <person name="Friedman R."/>
            <person name="Frazier M."/>
            <person name="Venter J.C."/>
        </authorList>
    </citation>
    <scope>NUCLEOTIDE SEQUENCE [LARGE SCALE GENOMIC DNA]</scope>
    <source>
        <strain evidence="1 2">CCY0110</strain>
    </source>
</reference>
<organism evidence="1 2">
    <name type="scientific">Crocosphaera chwakensis CCY0110</name>
    <dbReference type="NCBI Taxonomy" id="391612"/>
    <lineage>
        <taxon>Bacteria</taxon>
        <taxon>Bacillati</taxon>
        <taxon>Cyanobacteriota</taxon>
        <taxon>Cyanophyceae</taxon>
        <taxon>Oscillatoriophycideae</taxon>
        <taxon>Chroococcales</taxon>
        <taxon>Aphanothecaceae</taxon>
        <taxon>Crocosphaera</taxon>
        <taxon>Crocosphaera chwakensis</taxon>
    </lineage>
</organism>
<protein>
    <submittedName>
        <fullName evidence="1">Uncharacterized protein</fullName>
    </submittedName>
</protein>
<dbReference type="EMBL" id="AAXW01000002">
    <property type="protein sequence ID" value="EAZ93891.1"/>
    <property type="molecule type" value="Genomic_DNA"/>
</dbReference>